<dbReference type="EMBL" id="SOEF01000019">
    <property type="protein sequence ID" value="TDX42896.1"/>
    <property type="molecule type" value="Genomic_DNA"/>
</dbReference>
<dbReference type="Pfam" id="PF01261">
    <property type="entry name" value="AP_endonuc_2"/>
    <property type="match status" value="1"/>
</dbReference>
<evidence type="ECO:0000259" key="1">
    <source>
        <dbReference type="Pfam" id="PF01261"/>
    </source>
</evidence>
<dbReference type="InterPro" id="IPR036237">
    <property type="entry name" value="Xyl_isomerase-like_sf"/>
</dbReference>
<protein>
    <submittedName>
        <fullName evidence="2">2-keto-myo-inositol dehydratase</fullName>
    </submittedName>
</protein>
<dbReference type="AlphaFoldDB" id="A0A4R8GBV8"/>
<accession>A0A4R8GBV8</accession>
<dbReference type="InterPro" id="IPR050312">
    <property type="entry name" value="IolE/XylAMocC-like"/>
</dbReference>
<gene>
    <name evidence="2" type="ORF">C7954_1197</name>
</gene>
<reference evidence="2 3" key="1">
    <citation type="submission" date="2019-03" db="EMBL/GenBank/DDBJ databases">
        <title>Subsurface microbial communities from deep shales in Ohio and West Virginia, USA.</title>
        <authorList>
            <person name="Wrighton K."/>
        </authorList>
    </citation>
    <scope>NUCLEOTIDE SEQUENCE [LARGE SCALE GENOMIC DNA]</scope>
    <source>
        <strain evidence="2 3">DSMZ 11287</strain>
    </source>
</reference>
<dbReference type="InterPro" id="IPR013022">
    <property type="entry name" value="Xyl_isomerase-like_TIM-brl"/>
</dbReference>
<dbReference type="PANTHER" id="PTHR12110">
    <property type="entry name" value="HYDROXYPYRUVATE ISOMERASE"/>
    <property type="match status" value="1"/>
</dbReference>
<comment type="caution">
    <text evidence="2">The sequence shown here is derived from an EMBL/GenBank/DDBJ whole genome shotgun (WGS) entry which is preliminary data.</text>
</comment>
<organism evidence="2 3">
    <name type="scientific">Halanaerobium congolense</name>
    <dbReference type="NCBI Taxonomy" id="54121"/>
    <lineage>
        <taxon>Bacteria</taxon>
        <taxon>Bacillati</taxon>
        <taxon>Bacillota</taxon>
        <taxon>Clostridia</taxon>
        <taxon>Halanaerobiales</taxon>
        <taxon>Halanaerobiaceae</taxon>
        <taxon>Halanaerobium</taxon>
    </lineage>
</organism>
<evidence type="ECO:0000313" key="2">
    <source>
        <dbReference type="EMBL" id="TDX42896.1"/>
    </source>
</evidence>
<dbReference type="Gene3D" id="3.20.20.150">
    <property type="entry name" value="Divalent-metal-dependent TIM barrel enzymes"/>
    <property type="match status" value="1"/>
</dbReference>
<proteinExistence type="predicted"/>
<dbReference type="PANTHER" id="PTHR12110:SF41">
    <property type="entry name" value="INOSOSE DEHYDRATASE"/>
    <property type="match status" value="1"/>
</dbReference>
<name>A0A4R8GBV8_9FIRM</name>
<dbReference type="SUPFAM" id="SSF51658">
    <property type="entry name" value="Xylose isomerase-like"/>
    <property type="match status" value="1"/>
</dbReference>
<dbReference type="Proteomes" id="UP000295472">
    <property type="component" value="Unassembled WGS sequence"/>
</dbReference>
<evidence type="ECO:0000313" key="3">
    <source>
        <dbReference type="Proteomes" id="UP000295472"/>
    </source>
</evidence>
<feature type="domain" description="Xylose isomerase-like TIM barrel" evidence="1">
    <location>
        <begin position="44"/>
        <end position="265"/>
    </location>
</feature>
<sequence length="272" mass="29895">MIKLGYETNTWGGVVGHPAGVTSIKDSYYLANGSTEEALEDIGNLGYKGFEIFDGNLMDFANKQEEFETLLEKNNLEFIGVYSGANFIYPGILDEELYKIEEVVKLASELGGTYLVLGGGAIRSGGVVESDYKALGEGLDKAAEIADKYGMTAVYHPHLGTTCEGPEQLDKVMKNSEIKLCPDTAHLEAGGADPIKVIEKYIDRIVYIHFKDLKDGEFVPLGEGTQDFSKMLKILNDANYEGWITIELDSHEDPKKGAKITKEYLAEELGLE</sequence>